<gene>
    <name evidence="1" type="ORF">D0868_01129</name>
</gene>
<dbReference type="Pfam" id="PF19535">
    <property type="entry name" value="DUF6060"/>
    <property type="match status" value="1"/>
</dbReference>
<organism evidence="1 2">
    <name type="scientific">Hortaea werneckii</name>
    <name type="common">Black yeast</name>
    <name type="synonym">Cladosporium werneckii</name>
    <dbReference type="NCBI Taxonomy" id="91943"/>
    <lineage>
        <taxon>Eukaryota</taxon>
        <taxon>Fungi</taxon>
        <taxon>Dikarya</taxon>
        <taxon>Ascomycota</taxon>
        <taxon>Pezizomycotina</taxon>
        <taxon>Dothideomycetes</taxon>
        <taxon>Dothideomycetidae</taxon>
        <taxon>Mycosphaerellales</taxon>
        <taxon>Teratosphaeriaceae</taxon>
        <taxon>Hortaea</taxon>
    </lineage>
</organism>
<dbReference type="AlphaFoldDB" id="A0A3M6ZIH3"/>
<evidence type="ECO:0000313" key="1">
    <source>
        <dbReference type="EMBL" id="RMY15010.1"/>
    </source>
</evidence>
<reference evidence="1 2" key="1">
    <citation type="journal article" date="2018" name="BMC Genomics">
        <title>Genomic evidence for intraspecific hybridization in a clonal and extremely halotolerant yeast.</title>
        <authorList>
            <person name="Gostincar C."/>
            <person name="Stajich J.E."/>
            <person name="Zupancic J."/>
            <person name="Zalar P."/>
            <person name="Gunde-Cimerman N."/>
        </authorList>
    </citation>
    <scope>NUCLEOTIDE SEQUENCE [LARGE SCALE GENOMIC DNA]</scope>
    <source>
        <strain evidence="1 2">EXF-6654</strain>
    </source>
</reference>
<evidence type="ECO:0000313" key="2">
    <source>
        <dbReference type="Proteomes" id="UP000282582"/>
    </source>
</evidence>
<dbReference type="EMBL" id="QWIK01000047">
    <property type="protein sequence ID" value="RMY15010.1"/>
    <property type="molecule type" value="Genomic_DNA"/>
</dbReference>
<protein>
    <submittedName>
        <fullName evidence="1">Uncharacterized protein</fullName>
    </submittedName>
</protein>
<dbReference type="InterPro" id="IPR045702">
    <property type="entry name" value="DUF6060"/>
</dbReference>
<name>A0A3M6ZIH3_HORWE</name>
<comment type="caution">
    <text evidence="1">The sequence shown here is derived from an EMBL/GenBank/DDBJ whole genome shotgun (WGS) entry which is preliminary data.</text>
</comment>
<proteinExistence type="predicted"/>
<dbReference type="Proteomes" id="UP000282582">
    <property type="component" value="Unassembled WGS sequence"/>
</dbReference>
<sequence length="310" mass="32624">MAASTVLASPLALVARDGADECDTTTTEGYEYITQIGYYSDSDCTQGLRTVCVYATSGTVDDGYDYYSCEDAYAPDETPYYAQARDATYSDMMLAFTQDQTCPPSGPGAVFSTLIDNDSCVAMNAGGDAVGLTVYPHGGTLTKRLAKKNPSCSGFNIESQEPSYSPSVQVSNIIDCTNAADSPGCTIEVSEQHTESMTTSYSVSAGGGIGGIGMTGYLFAQATKRHELTLYAQFEVSTTFGQDFTESTSTSVTEGYSVAQGQKGYLSAYNTATLFKGTFTGCDSGDSEQEGEALVLKKGGLAYSVIYTGA</sequence>
<accession>A0A3M6ZIH3</accession>